<feature type="domain" description="Asparagine synthetase" evidence="1">
    <location>
        <begin position="80"/>
        <end position="376"/>
    </location>
</feature>
<sequence>MFAHPAVSPQIEPSSIPSYFIHGYVPTPNTFYHGIRQLEPATLMTVDSDGNIAKQSYWTLQYPTRRDARRSVDTREVRNQVRALTKEAVRKRLVSDVPLGAFLSGGIDSSIVVGLMTELTDSPVKTFSIGFEGDPRYDETAYAKLVAKRFGADHTEFRVKPNAIDLVEKLIWHHDGPFGDSSAVPTFIVSQLTREHVTVVLTGDGGDELFAGYSRFYAGLLAERIPRVVGTMLNQVATSFGAVPSGRDWRARAQRFTRAMNLPLYERMTRWRSLFYDDLELLLSPALLSELPAIDRLRYIDAERRQMEPLSTLGKLLHANYKTYLLDDLLVKTDRCTMANSLEARSPFLDTALVEYAATIPDALKLRRGRTKIILRD</sequence>
<evidence type="ECO:0000259" key="1">
    <source>
        <dbReference type="Pfam" id="PF00733"/>
    </source>
</evidence>
<evidence type="ECO:0000313" key="2">
    <source>
        <dbReference type="EMBL" id="SVC52600.1"/>
    </source>
</evidence>
<reference evidence="2" key="1">
    <citation type="submission" date="2018-05" db="EMBL/GenBank/DDBJ databases">
        <authorList>
            <person name="Lanie J.A."/>
            <person name="Ng W.-L."/>
            <person name="Kazmierczak K.M."/>
            <person name="Andrzejewski T.M."/>
            <person name="Davidsen T.M."/>
            <person name="Wayne K.J."/>
            <person name="Tettelin H."/>
            <person name="Glass J.I."/>
            <person name="Rusch D."/>
            <person name="Podicherti R."/>
            <person name="Tsui H.-C.T."/>
            <person name="Winkler M.E."/>
        </authorList>
    </citation>
    <scope>NUCLEOTIDE SEQUENCE</scope>
</reference>
<dbReference type="GO" id="GO:0006529">
    <property type="term" value="P:asparagine biosynthetic process"/>
    <property type="evidence" value="ECO:0007669"/>
    <property type="project" value="InterPro"/>
</dbReference>
<dbReference type="InterPro" id="IPR014729">
    <property type="entry name" value="Rossmann-like_a/b/a_fold"/>
</dbReference>
<dbReference type="InterPro" id="IPR001962">
    <property type="entry name" value="Asn_synthase"/>
</dbReference>
<dbReference type="EMBL" id="UINC01096040">
    <property type="protein sequence ID" value="SVC52600.1"/>
    <property type="molecule type" value="Genomic_DNA"/>
</dbReference>
<dbReference type="SUPFAM" id="SSF52402">
    <property type="entry name" value="Adenine nucleotide alpha hydrolases-like"/>
    <property type="match status" value="1"/>
</dbReference>
<accession>A0A382MVP3</accession>
<dbReference type="InterPro" id="IPR051786">
    <property type="entry name" value="ASN_synthetase/amidase"/>
</dbReference>
<dbReference type="CDD" id="cd01991">
    <property type="entry name" value="Asn_synthase_B_C"/>
    <property type="match status" value="1"/>
</dbReference>
<name>A0A382MVP3_9ZZZZ</name>
<dbReference type="Pfam" id="PF00733">
    <property type="entry name" value="Asn_synthase"/>
    <property type="match status" value="1"/>
</dbReference>
<dbReference type="PANTHER" id="PTHR43284">
    <property type="entry name" value="ASPARAGINE SYNTHETASE (GLUTAMINE-HYDROLYZING)"/>
    <property type="match status" value="1"/>
</dbReference>
<organism evidence="2">
    <name type="scientific">marine metagenome</name>
    <dbReference type="NCBI Taxonomy" id="408172"/>
    <lineage>
        <taxon>unclassified sequences</taxon>
        <taxon>metagenomes</taxon>
        <taxon>ecological metagenomes</taxon>
    </lineage>
</organism>
<dbReference type="PANTHER" id="PTHR43284:SF1">
    <property type="entry name" value="ASPARAGINE SYNTHETASE"/>
    <property type="match status" value="1"/>
</dbReference>
<dbReference type="Gene3D" id="3.40.50.620">
    <property type="entry name" value="HUPs"/>
    <property type="match status" value="2"/>
</dbReference>
<dbReference type="AlphaFoldDB" id="A0A382MVP3"/>
<feature type="non-terminal residue" evidence="2">
    <location>
        <position position="377"/>
    </location>
</feature>
<protein>
    <recommendedName>
        <fullName evidence="1">Asparagine synthetase domain-containing protein</fullName>
    </recommendedName>
</protein>
<dbReference type="GO" id="GO:0004066">
    <property type="term" value="F:asparagine synthase (glutamine-hydrolyzing) activity"/>
    <property type="evidence" value="ECO:0007669"/>
    <property type="project" value="InterPro"/>
</dbReference>
<proteinExistence type="predicted"/>
<gene>
    <name evidence="2" type="ORF">METZ01_LOCUS305454</name>
</gene>
<dbReference type="GO" id="GO:0005829">
    <property type="term" value="C:cytosol"/>
    <property type="evidence" value="ECO:0007669"/>
    <property type="project" value="TreeGrafter"/>
</dbReference>